<keyword evidence="1" id="KW-0732">Signal</keyword>
<proteinExistence type="predicted"/>
<keyword evidence="3" id="KW-1185">Reference proteome</keyword>
<dbReference type="PROSITE" id="PS51257">
    <property type="entry name" value="PROKAR_LIPOPROTEIN"/>
    <property type="match status" value="1"/>
</dbReference>
<protein>
    <recommendedName>
        <fullName evidence="4">Lipoprotein</fullName>
    </recommendedName>
</protein>
<feature type="signal peptide" evidence="1">
    <location>
        <begin position="1"/>
        <end position="22"/>
    </location>
</feature>
<organism evidence="2 3">
    <name type="scientific">Pseudoalteromonas obscura</name>
    <dbReference type="NCBI Taxonomy" id="3048491"/>
    <lineage>
        <taxon>Bacteria</taxon>
        <taxon>Pseudomonadati</taxon>
        <taxon>Pseudomonadota</taxon>
        <taxon>Gammaproteobacteria</taxon>
        <taxon>Alteromonadales</taxon>
        <taxon>Pseudoalteromonadaceae</taxon>
        <taxon>Pseudoalteromonas</taxon>
    </lineage>
</organism>
<name>A0ABT7ESS5_9GAMM</name>
<evidence type="ECO:0000313" key="3">
    <source>
        <dbReference type="Proteomes" id="UP001231915"/>
    </source>
</evidence>
<evidence type="ECO:0008006" key="4">
    <source>
        <dbReference type="Google" id="ProtNLM"/>
    </source>
</evidence>
<sequence>MTFKQSICTLAALLLSACQSHSQPQSQLALLQTVTPSIVAEIGSAVVALKGGTAPTLAHNVFTQSPQLILTQGQSNGGMENTALSALPISTFELQLRSNTCVLYYPKANKFVPLHYATCTPYKDTSK</sequence>
<gene>
    <name evidence="2" type="ORF">QNM18_23895</name>
</gene>
<evidence type="ECO:0000256" key="1">
    <source>
        <dbReference type="SAM" id="SignalP"/>
    </source>
</evidence>
<feature type="chain" id="PRO_5046707487" description="Lipoprotein" evidence="1">
    <location>
        <begin position="23"/>
        <end position="127"/>
    </location>
</feature>
<dbReference type="EMBL" id="JASJUT010000014">
    <property type="protein sequence ID" value="MDK2598102.1"/>
    <property type="molecule type" value="Genomic_DNA"/>
</dbReference>
<reference evidence="2 3" key="1">
    <citation type="submission" date="2023-05" db="EMBL/GenBank/DDBJ databases">
        <title>Pseudoalteromonas ardens sp. nov., Pseudoalteromonas obscura sp. nov., and Pseudoalteromonas umbrosa sp. nov., isolated from the coral Montipora capitata.</title>
        <authorList>
            <person name="Thomas E.M."/>
            <person name="Smith E.M."/>
            <person name="Papke E."/>
            <person name="Shlafstein M.D."/>
            <person name="Oline D.K."/>
            <person name="Videau P."/>
            <person name="Saw J.H."/>
            <person name="Strangman W.K."/>
            <person name="Ushijima B."/>
        </authorList>
    </citation>
    <scope>NUCLEOTIDE SEQUENCE [LARGE SCALE GENOMIC DNA]</scope>
    <source>
        <strain evidence="2 3">P94</strain>
    </source>
</reference>
<comment type="caution">
    <text evidence="2">The sequence shown here is derived from an EMBL/GenBank/DDBJ whole genome shotgun (WGS) entry which is preliminary data.</text>
</comment>
<evidence type="ECO:0000313" key="2">
    <source>
        <dbReference type="EMBL" id="MDK2598102.1"/>
    </source>
</evidence>
<dbReference type="RefSeq" id="WP_284138635.1">
    <property type="nucleotide sequence ID" value="NZ_JASJUT010000014.1"/>
</dbReference>
<accession>A0ABT7ESS5</accession>
<dbReference type="Proteomes" id="UP001231915">
    <property type="component" value="Unassembled WGS sequence"/>
</dbReference>